<organism evidence="2 3">
    <name type="scientific">Corynebacterium bovis</name>
    <dbReference type="NCBI Taxonomy" id="36808"/>
    <lineage>
        <taxon>Bacteria</taxon>
        <taxon>Bacillati</taxon>
        <taxon>Actinomycetota</taxon>
        <taxon>Actinomycetes</taxon>
        <taxon>Mycobacteriales</taxon>
        <taxon>Corynebacteriaceae</taxon>
        <taxon>Corynebacterium</taxon>
    </lineage>
</organism>
<dbReference type="EMBL" id="PQNQ01000006">
    <property type="protein sequence ID" value="RRQ04815.1"/>
    <property type="molecule type" value="Genomic_DNA"/>
</dbReference>
<proteinExistence type="predicted"/>
<feature type="compositionally biased region" description="Gly residues" evidence="1">
    <location>
        <begin position="24"/>
        <end position="41"/>
    </location>
</feature>
<evidence type="ECO:0000313" key="3">
    <source>
        <dbReference type="Proteomes" id="UP000278422"/>
    </source>
</evidence>
<feature type="compositionally biased region" description="Basic and acidic residues" evidence="1">
    <location>
        <begin position="126"/>
        <end position="137"/>
    </location>
</feature>
<keyword evidence="3" id="KW-1185">Reference proteome</keyword>
<evidence type="ECO:0000313" key="2">
    <source>
        <dbReference type="EMBL" id="RRQ04815.1"/>
    </source>
</evidence>
<evidence type="ECO:0000256" key="1">
    <source>
        <dbReference type="SAM" id="MobiDB-lite"/>
    </source>
</evidence>
<comment type="caution">
    <text evidence="2">The sequence shown here is derived from an EMBL/GenBank/DDBJ whole genome shotgun (WGS) entry which is preliminary data.</text>
</comment>
<sequence length="137" mass="13307">MAHGAGGTRAVDVVDVATEAHGVGGAGAVAGTHGVGGGAGEEGVSAADKADVAAGTHELPVRAVSGEAPEPGRQTGRDGRDAPTWPSLLCAAVCGEVSAAGSSPGRQAVSQDGRLDRGGIRPVVTRSRDEPVRSPGP</sequence>
<reference evidence="2 3" key="1">
    <citation type="submission" date="2018-01" db="EMBL/GenBank/DDBJ databases">
        <title>Twenty Corynebacterium bovis Genomes.</title>
        <authorList>
            <person name="Gulvik C.A."/>
        </authorList>
    </citation>
    <scope>NUCLEOTIDE SEQUENCE [LARGE SCALE GENOMIC DNA]</scope>
    <source>
        <strain evidence="2 3">16-2004</strain>
    </source>
</reference>
<name>A0A3R8QIH1_9CORY</name>
<feature type="region of interest" description="Disordered" evidence="1">
    <location>
        <begin position="24"/>
        <end position="85"/>
    </location>
</feature>
<feature type="compositionally biased region" description="Polar residues" evidence="1">
    <location>
        <begin position="100"/>
        <end position="110"/>
    </location>
</feature>
<protein>
    <submittedName>
        <fullName evidence="2">Uncharacterized protein</fullName>
    </submittedName>
</protein>
<feature type="region of interest" description="Disordered" evidence="1">
    <location>
        <begin position="98"/>
        <end position="137"/>
    </location>
</feature>
<accession>A0A3R8QIH1</accession>
<gene>
    <name evidence="2" type="ORF">CXF42_03285</name>
</gene>
<dbReference type="AlphaFoldDB" id="A0A3R8QIH1"/>
<dbReference type="Proteomes" id="UP000278422">
    <property type="component" value="Unassembled WGS sequence"/>
</dbReference>